<dbReference type="RefSeq" id="WP_217067924.1">
    <property type="nucleotide sequence ID" value="NZ_JAHQCS010000151.1"/>
</dbReference>
<keyword evidence="1 6" id="KW-0963">Cytoplasm</keyword>
<feature type="binding site" evidence="6">
    <location>
        <position position="74"/>
    </location>
    <ligand>
        <name>GTP</name>
        <dbReference type="ChEBI" id="CHEBI:37565"/>
    </ligand>
</feature>
<keyword evidence="9" id="KW-1185">Reference proteome</keyword>
<feature type="binding site" evidence="6">
    <location>
        <position position="29"/>
    </location>
    <ligand>
        <name>GTP</name>
        <dbReference type="ChEBI" id="CHEBI:37565"/>
    </ligand>
</feature>
<comment type="catalytic activity">
    <reaction evidence="6">
        <text>Mo-molybdopterin + GTP + H(+) = Mo-molybdopterin guanine dinucleotide + diphosphate</text>
        <dbReference type="Rhea" id="RHEA:34243"/>
        <dbReference type="ChEBI" id="CHEBI:15378"/>
        <dbReference type="ChEBI" id="CHEBI:33019"/>
        <dbReference type="ChEBI" id="CHEBI:37565"/>
        <dbReference type="ChEBI" id="CHEBI:71302"/>
        <dbReference type="ChEBI" id="CHEBI:71310"/>
        <dbReference type="EC" id="2.7.7.77"/>
    </reaction>
</comment>
<evidence type="ECO:0000259" key="7">
    <source>
        <dbReference type="Pfam" id="PF12804"/>
    </source>
</evidence>
<feature type="binding site" evidence="6">
    <location>
        <begin position="17"/>
        <end position="19"/>
    </location>
    <ligand>
        <name>GTP</name>
        <dbReference type="ChEBI" id="CHEBI:37565"/>
    </ligand>
</feature>
<evidence type="ECO:0000256" key="2">
    <source>
        <dbReference type="ARBA" id="ARBA00022679"/>
    </source>
</evidence>
<dbReference type="PANTHER" id="PTHR19136">
    <property type="entry name" value="MOLYBDENUM COFACTOR GUANYLYLTRANSFERASE"/>
    <property type="match status" value="1"/>
</dbReference>
<keyword evidence="4 6" id="KW-0547">Nucleotide-binding</keyword>
<evidence type="ECO:0000313" key="8">
    <source>
        <dbReference type="EMBL" id="MBU9713777.1"/>
    </source>
</evidence>
<dbReference type="EMBL" id="JAHQCS010000151">
    <property type="protein sequence ID" value="MBU9713777.1"/>
    <property type="molecule type" value="Genomic_DNA"/>
</dbReference>
<keyword evidence="8" id="KW-0548">Nucleotidyltransferase</keyword>
<feature type="binding site" evidence="6">
    <location>
        <position position="103"/>
    </location>
    <ligand>
        <name>Mg(2+)</name>
        <dbReference type="ChEBI" id="CHEBI:18420"/>
    </ligand>
</feature>
<dbReference type="InterPro" id="IPR013482">
    <property type="entry name" value="Molybde_CF_guanTrfase"/>
</dbReference>
<dbReference type="CDD" id="cd02503">
    <property type="entry name" value="MobA"/>
    <property type="match status" value="1"/>
</dbReference>
<evidence type="ECO:0000256" key="3">
    <source>
        <dbReference type="ARBA" id="ARBA00022723"/>
    </source>
</evidence>
<accession>A0ABS6JJB7</accession>
<dbReference type="HAMAP" id="MF_00316">
    <property type="entry name" value="MobA"/>
    <property type="match status" value="1"/>
</dbReference>
<dbReference type="Pfam" id="PF12804">
    <property type="entry name" value="NTP_transf_3"/>
    <property type="match status" value="1"/>
</dbReference>
<gene>
    <name evidence="6" type="primary">mobA</name>
    <name evidence="8" type="ORF">KS419_18775</name>
</gene>
<dbReference type="GO" id="GO:0016779">
    <property type="term" value="F:nucleotidyltransferase activity"/>
    <property type="evidence" value="ECO:0007669"/>
    <property type="project" value="UniProtKB-KW"/>
</dbReference>
<evidence type="ECO:0000256" key="1">
    <source>
        <dbReference type="ARBA" id="ARBA00022490"/>
    </source>
</evidence>
<comment type="cofactor">
    <cofactor evidence="6">
        <name>Mg(2+)</name>
        <dbReference type="ChEBI" id="CHEBI:18420"/>
    </cofactor>
</comment>
<sequence length="208" mass="23545">MREEQLSPNGDITGIILAGGKSSRMGKNKALLPIQGVITIERLKRELEKTVSCVIVVANDVNQYSFLEIAIVGDIEKGKGPLGGIHSGLSASHTEWNLISACDMPFVNLTIIEGLKLELKEEYDAIIPKIRGQIHPLFGMYRKSSLPIIRQSLIENRLRIIDILSQWRVRYVTEDEFLGLGLNELELEKAFYNMNYPEDYQRIIQSEM</sequence>
<keyword evidence="2 6" id="KW-0808">Transferase</keyword>
<evidence type="ECO:0000256" key="5">
    <source>
        <dbReference type="ARBA" id="ARBA00022842"/>
    </source>
</evidence>
<dbReference type="InterPro" id="IPR025877">
    <property type="entry name" value="MobA-like_NTP_Trfase"/>
</dbReference>
<feature type="domain" description="MobA-like NTP transferase" evidence="7">
    <location>
        <begin position="14"/>
        <end position="159"/>
    </location>
</feature>
<feature type="binding site" evidence="6">
    <location>
        <position position="103"/>
    </location>
    <ligand>
        <name>GTP</name>
        <dbReference type="ChEBI" id="CHEBI:37565"/>
    </ligand>
</feature>
<reference evidence="8 9" key="1">
    <citation type="submission" date="2021-06" db="EMBL/GenBank/DDBJ databases">
        <title>Bacillus sp. RD4P76, an endophyte from a halophyte.</title>
        <authorList>
            <person name="Sun J.-Q."/>
        </authorList>
    </citation>
    <scope>NUCLEOTIDE SEQUENCE [LARGE SCALE GENOMIC DNA]</scope>
    <source>
        <strain evidence="8 9">CGMCC 1.15917</strain>
    </source>
</reference>
<evidence type="ECO:0000256" key="6">
    <source>
        <dbReference type="HAMAP-Rule" id="MF_00316"/>
    </source>
</evidence>
<comment type="caution">
    <text evidence="6">Lacks conserved residue(s) required for the propagation of feature annotation.</text>
</comment>
<comment type="function">
    <text evidence="6">Transfers a GMP moiety from GTP to Mo-molybdopterin (Mo-MPT) cofactor (Moco or molybdenum cofactor) to form Mo-molybdopterin guanine dinucleotide (Mo-MGD) cofactor.</text>
</comment>
<keyword evidence="6" id="KW-0501">Molybdenum cofactor biosynthesis</keyword>
<name>A0ABS6JJB7_9BACI</name>
<evidence type="ECO:0000256" key="4">
    <source>
        <dbReference type="ARBA" id="ARBA00022741"/>
    </source>
</evidence>
<comment type="domain">
    <text evidence="6">The N-terminal domain determines nucleotide recognition and specific binding, while the C-terminal domain determines the specific binding to the target protein.</text>
</comment>
<comment type="caution">
    <text evidence="8">The sequence shown here is derived from an EMBL/GenBank/DDBJ whole genome shotgun (WGS) entry which is preliminary data.</text>
</comment>
<comment type="similarity">
    <text evidence="6">Belongs to the MobA family.</text>
</comment>
<dbReference type="EC" id="2.7.7.77" evidence="6"/>
<keyword evidence="5 6" id="KW-0460">Magnesium</keyword>
<proteinExistence type="inferred from homology"/>
<comment type="subcellular location">
    <subcellularLocation>
        <location evidence="6">Cytoplasm</location>
    </subcellularLocation>
</comment>
<keyword evidence="6" id="KW-0342">GTP-binding</keyword>
<evidence type="ECO:0000313" key="9">
    <source>
        <dbReference type="Proteomes" id="UP000784880"/>
    </source>
</evidence>
<dbReference type="PANTHER" id="PTHR19136:SF81">
    <property type="entry name" value="MOLYBDENUM COFACTOR GUANYLYLTRANSFERASE"/>
    <property type="match status" value="1"/>
</dbReference>
<dbReference type="Proteomes" id="UP000784880">
    <property type="component" value="Unassembled WGS sequence"/>
</dbReference>
<organism evidence="8 9">
    <name type="scientific">Evansella tamaricis</name>
    <dbReference type="NCBI Taxonomy" id="2069301"/>
    <lineage>
        <taxon>Bacteria</taxon>
        <taxon>Bacillati</taxon>
        <taxon>Bacillota</taxon>
        <taxon>Bacilli</taxon>
        <taxon>Bacillales</taxon>
        <taxon>Bacillaceae</taxon>
        <taxon>Evansella</taxon>
    </lineage>
</organism>
<protein>
    <recommendedName>
        <fullName evidence="6">Probable molybdenum cofactor guanylyltransferase</fullName>
        <shortName evidence="6">MoCo guanylyltransferase</shortName>
        <ecNumber evidence="6">2.7.7.77</ecNumber>
    </recommendedName>
    <alternativeName>
        <fullName evidence="6">GTP:molybdopterin guanylyltransferase</fullName>
    </alternativeName>
    <alternativeName>
        <fullName evidence="6">Mo-MPT guanylyltransferase</fullName>
    </alternativeName>
    <alternativeName>
        <fullName evidence="6">Molybdopterin guanylyltransferase</fullName>
    </alternativeName>
    <alternativeName>
        <fullName evidence="6">Molybdopterin-guanine dinucleotide synthase</fullName>
        <shortName evidence="6">MGD synthase</shortName>
    </alternativeName>
</protein>
<keyword evidence="3 6" id="KW-0479">Metal-binding</keyword>